<dbReference type="SUPFAM" id="SSF103088">
    <property type="entry name" value="OmpA-like"/>
    <property type="match status" value="1"/>
</dbReference>
<evidence type="ECO:0000259" key="3">
    <source>
        <dbReference type="PROSITE" id="PS51123"/>
    </source>
</evidence>
<evidence type="ECO:0000313" key="4">
    <source>
        <dbReference type="EMBL" id="TCI09125.1"/>
    </source>
</evidence>
<dbReference type="PROSITE" id="PS51123">
    <property type="entry name" value="OMPA_2"/>
    <property type="match status" value="1"/>
</dbReference>
<feature type="region of interest" description="Disordered" evidence="2">
    <location>
        <begin position="46"/>
        <end position="80"/>
    </location>
</feature>
<dbReference type="CDD" id="cd07185">
    <property type="entry name" value="OmpA_C-like"/>
    <property type="match status" value="1"/>
</dbReference>
<sequence length="311" mass="33773">MQVPLADRREVPSGLDQRGAGVARRGRRSEANRKLISSLATPWARPDGRRALRDQGGPWPRSAPLAEVPRRRRTAGCPGLDAGPPRRALFVLSQRAGEDHRHGRPFCSGADITSAQLLGERGTPMTKFPMYCALGAAVLLAGCVSQQKYDESQQKNAELEAQYQQLNQTMGTEIASRDMHITRMQDAIKVSLNDQLLFPSGGWEMSADAKKSIAKVAAVLAPHQKNKVSVNGYTDSTPIGPELMKQGVSSNLILSQKRADNVMQYMISQGVKPDLVSAHGYGEENPIASNDTPDGKAQNRRVELTIASPGK</sequence>
<dbReference type="InterPro" id="IPR036737">
    <property type="entry name" value="OmpA-like_sf"/>
</dbReference>
<comment type="caution">
    <text evidence="4">The sequence shown here is derived from an EMBL/GenBank/DDBJ whole genome shotgun (WGS) entry which is preliminary data.</text>
</comment>
<feature type="compositionally biased region" description="Basic and acidic residues" evidence="2">
    <location>
        <begin position="1"/>
        <end position="11"/>
    </location>
</feature>
<feature type="region of interest" description="Disordered" evidence="2">
    <location>
        <begin position="1"/>
        <end position="33"/>
    </location>
</feature>
<accession>A0A4R0YRI9</accession>
<gene>
    <name evidence="4" type="ORF">EZM97_23085</name>
</gene>
<dbReference type="AlphaFoldDB" id="A0A4R0YRI9"/>
<dbReference type="PANTHER" id="PTHR30329">
    <property type="entry name" value="STATOR ELEMENT OF FLAGELLAR MOTOR COMPLEX"/>
    <property type="match status" value="1"/>
</dbReference>
<dbReference type="PRINTS" id="PR01023">
    <property type="entry name" value="NAFLGMOTY"/>
</dbReference>
<keyword evidence="5" id="KW-1185">Reference proteome</keyword>
<dbReference type="InterPro" id="IPR006665">
    <property type="entry name" value="OmpA-like"/>
</dbReference>
<feature type="domain" description="OmpA-like" evidence="3">
    <location>
        <begin position="185"/>
        <end position="310"/>
    </location>
</feature>
<protein>
    <submittedName>
        <fullName evidence="4">OmpA family protein</fullName>
    </submittedName>
</protein>
<dbReference type="EMBL" id="SJTG01000003">
    <property type="protein sequence ID" value="TCI09125.1"/>
    <property type="molecule type" value="Genomic_DNA"/>
</dbReference>
<dbReference type="Proteomes" id="UP000291822">
    <property type="component" value="Unassembled WGS sequence"/>
</dbReference>
<evidence type="ECO:0000313" key="5">
    <source>
        <dbReference type="Proteomes" id="UP000291822"/>
    </source>
</evidence>
<evidence type="ECO:0000256" key="1">
    <source>
        <dbReference type="PROSITE-ProRule" id="PRU00473"/>
    </source>
</evidence>
<dbReference type="Pfam" id="PF00691">
    <property type="entry name" value="OmpA"/>
    <property type="match status" value="1"/>
</dbReference>
<name>A0A4R0YRI9_9GAMM</name>
<reference evidence="4 5" key="1">
    <citation type="submission" date="2019-02" db="EMBL/GenBank/DDBJ databases">
        <title>Dyella amyloliquefaciens sp. nov., isolated from forest soil.</title>
        <authorList>
            <person name="Gao Z.-H."/>
            <person name="Qiu L.-H."/>
        </authorList>
    </citation>
    <scope>NUCLEOTIDE SEQUENCE [LARGE SCALE GENOMIC DNA]</scope>
    <source>
        <strain evidence="4 5">KACC 12747</strain>
    </source>
</reference>
<dbReference type="InterPro" id="IPR050330">
    <property type="entry name" value="Bact_OuterMem_StrucFunc"/>
</dbReference>
<feature type="region of interest" description="Disordered" evidence="2">
    <location>
        <begin position="278"/>
        <end position="299"/>
    </location>
</feature>
<keyword evidence="1" id="KW-0472">Membrane</keyword>
<dbReference type="GO" id="GO:0016020">
    <property type="term" value="C:membrane"/>
    <property type="evidence" value="ECO:0007669"/>
    <property type="project" value="UniProtKB-UniRule"/>
</dbReference>
<organism evidence="4 5">
    <name type="scientific">Dyella soli</name>
    <dbReference type="NCBI Taxonomy" id="522319"/>
    <lineage>
        <taxon>Bacteria</taxon>
        <taxon>Pseudomonadati</taxon>
        <taxon>Pseudomonadota</taxon>
        <taxon>Gammaproteobacteria</taxon>
        <taxon>Lysobacterales</taxon>
        <taxon>Rhodanobacteraceae</taxon>
        <taxon>Dyella</taxon>
    </lineage>
</organism>
<dbReference type="Gene3D" id="3.30.1330.60">
    <property type="entry name" value="OmpA-like domain"/>
    <property type="match status" value="1"/>
</dbReference>
<proteinExistence type="predicted"/>
<evidence type="ECO:0000256" key="2">
    <source>
        <dbReference type="SAM" id="MobiDB-lite"/>
    </source>
</evidence>
<dbReference type="PANTHER" id="PTHR30329:SF21">
    <property type="entry name" value="LIPOPROTEIN YIAD-RELATED"/>
    <property type="match status" value="1"/>
</dbReference>